<evidence type="ECO:0000313" key="3">
    <source>
        <dbReference type="Proteomes" id="UP000256964"/>
    </source>
</evidence>
<proteinExistence type="predicted"/>
<organism evidence="2 3">
    <name type="scientific">Lentinus brumalis</name>
    <dbReference type="NCBI Taxonomy" id="2498619"/>
    <lineage>
        <taxon>Eukaryota</taxon>
        <taxon>Fungi</taxon>
        <taxon>Dikarya</taxon>
        <taxon>Basidiomycota</taxon>
        <taxon>Agaricomycotina</taxon>
        <taxon>Agaricomycetes</taxon>
        <taxon>Polyporales</taxon>
        <taxon>Polyporaceae</taxon>
        <taxon>Lentinus</taxon>
    </lineage>
</organism>
<sequence>MSPQVFRTSPSRGLPARDADEPRPGNRDGSDEPDRAGSMDVVAGGSTPPPALVPVSTPWENGGGDRVERLEQYLVLATDGHEYFFRVSLWMERTSRGPRPSVFVELVTAVPAIDEHQRNILLFLSMDLQAGLLRELNRAVHTQVHEGAT</sequence>
<dbReference type="Proteomes" id="UP000256964">
    <property type="component" value="Unassembled WGS sequence"/>
</dbReference>
<keyword evidence="3" id="KW-1185">Reference proteome</keyword>
<dbReference type="EMBL" id="KZ857386">
    <property type="protein sequence ID" value="RDX53625.1"/>
    <property type="molecule type" value="Genomic_DNA"/>
</dbReference>
<name>A0A371DM68_9APHY</name>
<dbReference type="OrthoDB" id="2758763at2759"/>
<accession>A0A371DM68</accession>
<feature type="compositionally biased region" description="Basic and acidic residues" evidence="1">
    <location>
        <begin position="15"/>
        <end position="37"/>
    </location>
</feature>
<dbReference type="AlphaFoldDB" id="A0A371DM68"/>
<feature type="region of interest" description="Disordered" evidence="1">
    <location>
        <begin position="1"/>
        <end position="63"/>
    </location>
</feature>
<reference evidence="2 3" key="1">
    <citation type="journal article" date="2018" name="Biotechnol. Biofuels">
        <title>Integrative visual omics of the white-rot fungus Polyporus brumalis exposes the biotechnological potential of its oxidative enzymes for delignifying raw plant biomass.</title>
        <authorList>
            <person name="Miyauchi S."/>
            <person name="Rancon A."/>
            <person name="Drula E."/>
            <person name="Hage H."/>
            <person name="Chaduli D."/>
            <person name="Favel A."/>
            <person name="Grisel S."/>
            <person name="Henrissat B."/>
            <person name="Herpoel-Gimbert I."/>
            <person name="Ruiz-Duenas F.J."/>
            <person name="Chevret D."/>
            <person name="Hainaut M."/>
            <person name="Lin J."/>
            <person name="Wang M."/>
            <person name="Pangilinan J."/>
            <person name="Lipzen A."/>
            <person name="Lesage-Meessen L."/>
            <person name="Navarro D."/>
            <person name="Riley R."/>
            <person name="Grigoriev I.V."/>
            <person name="Zhou S."/>
            <person name="Raouche S."/>
            <person name="Rosso M.N."/>
        </authorList>
    </citation>
    <scope>NUCLEOTIDE SEQUENCE [LARGE SCALE GENOMIC DNA]</scope>
    <source>
        <strain evidence="2 3">BRFM 1820</strain>
    </source>
</reference>
<feature type="compositionally biased region" description="Polar residues" evidence="1">
    <location>
        <begin position="1"/>
        <end position="11"/>
    </location>
</feature>
<evidence type="ECO:0000313" key="2">
    <source>
        <dbReference type="EMBL" id="RDX53625.1"/>
    </source>
</evidence>
<gene>
    <name evidence="2" type="ORF">OH76DRAFT_1479426</name>
</gene>
<evidence type="ECO:0000256" key="1">
    <source>
        <dbReference type="SAM" id="MobiDB-lite"/>
    </source>
</evidence>
<protein>
    <submittedName>
        <fullName evidence="2">Uncharacterized protein</fullName>
    </submittedName>
</protein>